<dbReference type="GO" id="GO:0000307">
    <property type="term" value="C:cyclin-dependent protein kinase holoenzyme complex"/>
    <property type="evidence" value="ECO:0007669"/>
    <property type="project" value="UniProtKB-ARBA"/>
</dbReference>
<accession>A0A9P6W6Z1</accession>
<dbReference type="GO" id="GO:0016538">
    <property type="term" value="F:cyclin-dependent protein serine/threonine kinase regulator activity"/>
    <property type="evidence" value="ECO:0007669"/>
    <property type="project" value="UniProtKB-ARBA"/>
</dbReference>
<dbReference type="InterPro" id="IPR006671">
    <property type="entry name" value="Cyclin_N"/>
</dbReference>
<comment type="similarity">
    <text evidence="1 6 7">Belongs to the cyclin family.</text>
</comment>
<evidence type="ECO:0000256" key="2">
    <source>
        <dbReference type="ARBA" id="ARBA00022618"/>
    </source>
</evidence>
<organism evidence="10 11">
    <name type="scientific">Maudiozyma exigua</name>
    <name type="common">Yeast</name>
    <name type="synonym">Kazachstania exigua</name>
    <dbReference type="NCBI Taxonomy" id="34358"/>
    <lineage>
        <taxon>Eukaryota</taxon>
        <taxon>Fungi</taxon>
        <taxon>Dikarya</taxon>
        <taxon>Ascomycota</taxon>
        <taxon>Saccharomycotina</taxon>
        <taxon>Saccharomycetes</taxon>
        <taxon>Saccharomycetales</taxon>
        <taxon>Saccharomycetaceae</taxon>
        <taxon>Maudiozyma</taxon>
    </lineage>
</organism>
<dbReference type="FunFam" id="1.10.472.10:FF:000080">
    <property type="entry name" value="G1/S-specific cyclin"/>
    <property type="match status" value="1"/>
</dbReference>
<dbReference type="AlphaFoldDB" id="A0A9P6W6Z1"/>
<keyword evidence="2 6" id="KW-0132">Cell division</keyword>
<evidence type="ECO:0000256" key="1">
    <source>
        <dbReference type="ARBA" id="ARBA00008742"/>
    </source>
</evidence>
<gene>
    <name evidence="10" type="ORF">C6P45_000660</name>
</gene>
<evidence type="ECO:0000256" key="3">
    <source>
        <dbReference type="ARBA" id="ARBA00023127"/>
    </source>
</evidence>
<protein>
    <recommendedName>
        <fullName evidence="6">G1/S-specific cyclin</fullName>
    </recommendedName>
</protein>
<dbReference type="GO" id="GO:0051301">
    <property type="term" value="P:cell division"/>
    <property type="evidence" value="ECO:0007669"/>
    <property type="project" value="UniProtKB-KW"/>
</dbReference>
<proteinExistence type="inferred from homology"/>
<dbReference type="PANTHER" id="PTHR21615">
    <property type="entry name" value="CYCLIN N-TERMINAL DOMAIN-CONTAINING PROTEIN 1"/>
    <property type="match status" value="1"/>
</dbReference>
<dbReference type="EMBL" id="PUHR01000122">
    <property type="protein sequence ID" value="KAG0664286.1"/>
    <property type="molecule type" value="Genomic_DNA"/>
</dbReference>
<dbReference type="PIRSF" id="PIRSF001770">
    <property type="entry name" value="Cyclin_CLN"/>
    <property type="match status" value="1"/>
</dbReference>
<keyword evidence="4 6" id="KW-0131">Cell cycle</keyword>
<keyword evidence="3 6" id="KW-0195">Cyclin</keyword>
<sequence>MTSNSIPAGLVVTAKQTYYPIELSNSELLAHYETIQEYQQDILSDMLAQSNKYKPNTKLIDQQPEMNPLETRNPTITFLYELSVMTRVTNGIFFQACRLYDRYCSKRVVLKDQAKLVVATCLWLSAKTWGGCNHIINNVVVPTGGRFYGPNPRARIPRLSELVHYCGGPDIFDESMFLQMERHILDTLNWEICEPMINDFVLNVDENCLIQYELYERQIEQKNKFIRKRESQTSQDSDATVDFNDDSNSNNTASVHNQNDISMAIDPANMDTTLNDEEDEDLKLKIQLINLKKFLIDLSTWQYDLLNFEIFELAHGIFSIINRFTNQDQGPFLVTPTPSINKQTQLFNIFINAVVNTPASLLEIYKEQKGIVSFIKNVKSYHADLQKKMQMASSIDLSRRITVNTGYTQSNSNIPSPIYSNQSYTPMRNGSAQSENSVFSTVVGQGSPITPTLHTFQHLKNDSACTSSMSVASVPNGKINGYNSNSNMMTNQHHMDDQYYNESNKENQYPNHIPPRAKFISTGMFQSPSGTINSSTSSNRSSMISLALANTTNSMAT</sequence>
<evidence type="ECO:0000256" key="5">
    <source>
        <dbReference type="ARBA" id="ARBA00053308"/>
    </source>
</evidence>
<dbReference type="SMART" id="SM00385">
    <property type="entry name" value="CYCLIN"/>
    <property type="match status" value="1"/>
</dbReference>
<dbReference type="InterPro" id="IPR014399">
    <property type="entry name" value="Cyclin_CLN"/>
</dbReference>
<dbReference type="InterPro" id="IPR013763">
    <property type="entry name" value="Cyclin-like_dom"/>
</dbReference>
<feature type="compositionally biased region" description="Polar residues" evidence="8">
    <location>
        <begin position="246"/>
        <end position="261"/>
    </location>
</feature>
<comment type="caution">
    <text evidence="10">The sequence shown here is derived from an EMBL/GenBank/DDBJ whole genome shotgun (WGS) entry which is preliminary data.</text>
</comment>
<dbReference type="PANTHER" id="PTHR21615:SF2">
    <property type="entry name" value="CYCLIN N-TERMINAL DOMAIN-CONTAINING PROTEIN 1"/>
    <property type="match status" value="1"/>
</dbReference>
<comment type="function">
    <text evidence="6">G1/S-specific cyclin essential for the control of the cell cycle at the G1/S (start) transition.</text>
</comment>
<evidence type="ECO:0000259" key="9">
    <source>
        <dbReference type="SMART" id="SM00385"/>
    </source>
</evidence>
<name>A0A9P6W6Z1_MAUEX</name>
<evidence type="ECO:0000313" key="10">
    <source>
        <dbReference type="EMBL" id="KAG0664286.1"/>
    </source>
</evidence>
<reference evidence="10 11" key="1">
    <citation type="submission" date="2020-11" db="EMBL/GenBank/DDBJ databases">
        <title>Kefir isolates.</title>
        <authorList>
            <person name="Marcisauskas S."/>
            <person name="Kim Y."/>
            <person name="Blasche S."/>
        </authorList>
    </citation>
    <scope>NUCLEOTIDE SEQUENCE [LARGE SCALE GENOMIC DNA]</scope>
    <source>
        <strain evidence="10 11">OG2</strain>
    </source>
</reference>
<dbReference type="Gene3D" id="1.10.472.10">
    <property type="entry name" value="Cyclin-like"/>
    <property type="match status" value="1"/>
</dbReference>
<evidence type="ECO:0000256" key="7">
    <source>
        <dbReference type="RuleBase" id="RU000383"/>
    </source>
</evidence>
<dbReference type="InterPro" id="IPR036915">
    <property type="entry name" value="Cyclin-like_sf"/>
</dbReference>
<evidence type="ECO:0000256" key="8">
    <source>
        <dbReference type="SAM" id="MobiDB-lite"/>
    </source>
</evidence>
<comment type="function">
    <text evidence="5">Essential for the control of the cell cycle at the G1/S (start) transition. Interacts with the CDC28 protein kinase to form MPF.</text>
</comment>
<feature type="region of interest" description="Disordered" evidence="8">
    <location>
        <begin position="226"/>
        <end position="261"/>
    </location>
</feature>
<dbReference type="SUPFAM" id="SSF47954">
    <property type="entry name" value="Cyclin-like"/>
    <property type="match status" value="1"/>
</dbReference>
<feature type="domain" description="Cyclin-like" evidence="9">
    <location>
        <begin position="77"/>
        <end position="186"/>
    </location>
</feature>
<evidence type="ECO:0000256" key="4">
    <source>
        <dbReference type="ARBA" id="ARBA00023306"/>
    </source>
</evidence>
<dbReference type="Proteomes" id="UP000750334">
    <property type="component" value="Unassembled WGS sequence"/>
</dbReference>
<dbReference type="Pfam" id="PF00134">
    <property type="entry name" value="Cyclin_N"/>
    <property type="match status" value="1"/>
</dbReference>
<keyword evidence="11" id="KW-1185">Reference proteome</keyword>
<evidence type="ECO:0000313" key="11">
    <source>
        <dbReference type="Proteomes" id="UP000750334"/>
    </source>
</evidence>
<dbReference type="GO" id="GO:0007089">
    <property type="term" value="P:traversing start control point of mitotic cell cycle"/>
    <property type="evidence" value="ECO:0007669"/>
    <property type="project" value="UniProtKB-ARBA"/>
</dbReference>
<evidence type="ECO:0000256" key="6">
    <source>
        <dbReference type="PIRNR" id="PIRNR001770"/>
    </source>
</evidence>
<dbReference type="OrthoDB" id="5590282at2759"/>
<dbReference type="CDD" id="cd20559">
    <property type="entry name" value="CYCLIN_ScCLN_like"/>
    <property type="match status" value="1"/>
</dbReference>